<dbReference type="SUPFAM" id="SSF56973">
    <property type="entry name" value="Aerolisin/ETX pore-forming domain"/>
    <property type="match status" value="1"/>
</dbReference>
<dbReference type="InParanoid" id="Q01YA3"/>
<dbReference type="Pfam" id="PF16472">
    <property type="entry name" value="DUF5050"/>
    <property type="match status" value="1"/>
</dbReference>
<dbReference type="eggNOG" id="COG1520">
    <property type="taxonomic scope" value="Bacteria"/>
</dbReference>
<organism evidence="2">
    <name type="scientific">Solibacter usitatus (strain Ellin6076)</name>
    <dbReference type="NCBI Taxonomy" id="234267"/>
    <lineage>
        <taxon>Bacteria</taxon>
        <taxon>Pseudomonadati</taxon>
        <taxon>Acidobacteriota</taxon>
        <taxon>Terriglobia</taxon>
        <taxon>Bryobacterales</taxon>
        <taxon>Solibacteraceae</taxon>
        <taxon>Candidatus Solibacter</taxon>
    </lineage>
</organism>
<sequence>MLPVEPPCFSAYSLETRVKGSYSMVQNQIGNNTTSSHPFVTPAGVVYFRGTDNKLWRVNSDGTGQIQVGNNTTKSTPFVTVDGWVWFQGTDNKLWKVFNNGAQQSQPRGNTTNSSPVVVADYVYFQGTDNKLWRMKTDGSAQNVINNNSTKSTPFVTPDGWVWFQGTDNKLWKVFTDGSHQSQPGNNTTSSSPTVMGDYVYFRGTDNKLWRMTTDGAHQNVINNNTTNNTPLVTPEGWVWFQGTDNKLWRVFTDGSQQSQPNNNTTLSTPAVGAIEISQGTVGEWTYFQGTDNKLWRLFLPANAIATGTMRPKYYILSVLYSPPGANGGKSGSLVDYASGSTTGTTTSTSSSFKAGINVEASDGLNIGVLKLGGSTQFSASSTNTDTSSENITKSQTFDIKVPGPGADGISHDHDMFLLMLNPLLAVSVYPGNNTFWTMGVDGPVMNIQSVYVGWLKNPSTMAAGVKQQLDAAGLTTADYAQILAANPFAQGGTAIDPNRFLPTPQTFPYEPPFSAADPVFTSSITAQNAVNATNTHSVQHQYSVSVSGTAGIALASLKVGGSLEWTNNSTYGTSSTSTQTATATVGGPAFGYTGPTDVVVYWDTLYSSFMFAFPAAPPAATGAITDAAGKPVGFKAITLTVAGRKFQTFTNHQGEYRFYGATGGTGSLAVDGQTFAIAVGSGKPNPPVKLK</sequence>
<accession>Q01YA3</accession>
<dbReference type="AlphaFoldDB" id="Q01YA3"/>
<dbReference type="SUPFAM" id="SSF89372">
    <property type="entry name" value="Fucose-specific lectin"/>
    <property type="match status" value="1"/>
</dbReference>
<dbReference type="Gene3D" id="2.120.10.70">
    <property type="entry name" value="Fucose-specific lectin"/>
    <property type="match status" value="1"/>
</dbReference>
<protein>
    <recommendedName>
        <fullName evidence="1">Prolow-density lipoprotein receptor-related protein 1-like beta-propeller domain-containing protein</fullName>
    </recommendedName>
</protein>
<evidence type="ECO:0000259" key="1">
    <source>
        <dbReference type="Pfam" id="PF16472"/>
    </source>
</evidence>
<gene>
    <name evidence="2" type="ordered locus">Acid_4401</name>
</gene>
<dbReference type="EMBL" id="CP000473">
    <property type="protein sequence ID" value="ABJ85362.1"/>
    <property type="molecule type" value="Genomic_DNA"/>
</dbReference>
<dbReference type="KEGG" id="sus:Acid_4401"/>
<dbReference type="HOGENOM" id="CLU_397888_0_0_0"/>
<dbReference type="InterPro" id="IPR032485">
    <property type="entry name" value="LRP1-like_beta_prop"/>
</dbReference>
<proteinExistence type="predicted"/>
<reference evidence="2" key="1">
    <citation type="submission" date="2006-10" db="EMBL/GenBank/DDBJ databases">
        <title>Complete sequence of Solibacter usitatus Ellin6076.</title>
        <authorList>
            <consortium name="US DOE Joint Genome Institute"/>
            <person name="Copeland A."/>
            <person name="Lucas S."/>
            <person name="Lapidus A."/>
            <person name="Barry K."/>
            <person name="Detter J.C."/>
            <person name="Glavina del Rio T."/>
            <person name="Hammon N."/>
            <person name="Israni S."/>
            <person name="Dalin E."/>
            <person name="Tice H."/>
            <person name="Pitluck S."/>
            <person name="Thompson L.S."/>
            <person name="Brettin T."/>
            <person name="Bruce D."/>
            <person name="Han C."/>
            <person name="Tapia R."/>
            <person name="Gilna P."/>
            <person name="Schmutz J."/>
            <person name="Larimer F."/>
            <person name="Land M."/>
            <person name="Hauser L."/>
            <person name="Kyrpides N."/>
            <person name="Mikhailova N."/>
            <person name="Janssen P.H."/>
            <person name="Kuske C.R."/>
            <person name="Richardson P."/>
        </authorList>
    </citation>
    <scope>NUCLEOTIDE SEQUENCE</scope>
    <source>
        <strain evidence="2">Ellin6076</strain>
    </source>
</reference>
<feature type="domain" description="Prolow-density lipoprotein receptor-related protein 1-like beta-propeller" evidence="1">
    <location>
        <begin position="36"/>
        <end position="291"/>
    </location>
</feature>
<evidence type="ECO:0000313" key="2">
    <source>
        <dbReference type="EMBL" id="ABJ85362.1"/>
    </source>
</evidence>
<name>Q01YA3_SOLUE</name>